<dbReference type="Gene3D" id="2.40.230.20">
    <property type="entry name" value="Nucleoside-specific channel-forming protein, Tsx-like"/>
    <property type="match status" value="1"/>
</dbReference>
<sequence>MLKSDSVAPGQLRCLAALVLASFVTCAHAETYSQTNVQLAFAPTDPNDFVMGTGTGYGSRETLRFEHFGTYALGDNYVLFDAYRGNDLGQGTSNRQNYFLWNSHLSLSKATGTDLSLGPVQDVLAMVRVEDGSYSHYRAVSAGLSVYWDLPFTKGSMLETSLLARKKWYTVGPQDVQGTRALIRLFFLVPFRVAGLNATFSGPVYFSPIIGGGWDIYLEPEVFVNFGPKDAFAVGLRLEHHSVTGNNMLNTAGGKSRTTPNIVVRWTW</sequence>
<proteinExistence type="predicted"/>
<keyword evidence="1" id="KW-0732">Signal</keyword>
<reference evidence="3" key="1">
    <citation type="submission" date="2017-02" db="EMBL/GenBank/DDBJ databases">
        <title>Complete genome sequence of Cupriavidus necator strain NH9, a 3-chlorobenzoate degrader.</title>
        <authorList>
            <person name="Moriuchi R."/>
            <person name="Dohra H."/>
            <person name="Ogawa N."/>
        </authorList>
    </citation>
    <scope>NUCLEOTIDE SEQUENCE [LARGE SCALE GENOMIC DNA]</scope>
    <source>
        <strain evidence="3">NH9</strain>
        <plasmid evidence="3">penh92</plasmid>
    </source>
</reference>
<feature type="chain" id="PRO_5011984800" evidence="1">
    <location>
        <begin position="30"/>
        <end position="268"/>
    </location>
</feature>
<dbReference type="RefSeq" id="WP_078201707.1">
    <property type="nucleotide sequence ID" value="NZ_CP017759.1"/>
</dbReference>
<dbReference type="SUPFAM" id="SSF111364">
    <property type="entry name" value="Tsx-like channel"/>
    <property type="match status" value="1"/>
</dbReference>
<dbReference type="InterPro" id="IPR036777">
    <property type="entry name" value="Channel_Tsx-like_sf"/>
</dbReference>
<protein>
    <submittedName>
        <fullName evidence="2">Uncharacterized protein</fullName>
    </submittedName>
</protein>
<name>A0A1U9V2W7_CUPNE</name>
<organism evidence="2 3">
    <name type="scientific">Cupriavidus necator</name>
    <name type="common">Alcaligenes eutrophus</name>
    <name type="synonym">Ralstonia eutropha</name>
    <dbReference type="NCBI Taxonomy" id="106590"/>
    <lineage>
        <taxon>Bacteria</taxon>
        <taxon>Pseudomonadati</taxon>
        <taxon>Pseudomonadota</taxon>
        <taxon>Betaproteobacteria</taxon>
        <taxon>Burkholderiales</taxon>
        <taxon>Burkholderiaceae</taxon>
        <taxon>Cupriavidus</taxon>
    </lineage>
</organism>
<gene>
    <name evidence="2" type="ORF">BJN34_36075</name>
</gene>
<evidence type="ECO:0000313" key="2">
    <source>
        <dbReference type="EMBL" id="AQV99296.1"/>
    </source>
</evidence>
<dbReference type="Proteomes" id="UP000189627">
    <property type="component" value="Plasmid pENH92"/>
</dbReference>
<evidence type="ECO:0000256" key="1">
    <source>
        <dbReference type="SAM" id="SignalP"/>
    </source>
</evidence>
<geneLocation type="plasmid" evidence="3">
    <name>penh92</name>
</geneLocation>
<dbReference type="AlphaFoldDB" id="A0A1U9V2W7"/>
<dbReference type="GO" id="GO:0009279">
    <property type="term" value="C:cell outer membrane"/>
    <property type="evidence" value="ECO:0007669"/>
    <property type="project" value="InterPro"/>
</dbReference>
<feature type="signal peptide" evidence="1">
    <location>
        <begin position="1"/>
        <end position="29"/>
    </location>
</feature>
<dbReference type="KEGG" id="cuh:BJN34_36075"/>
<keyword evidence="2" id="KW-0614">Plasmid</keyword>
<accession>A0A1U9V2W7</accession>
<evidence type="ECO:0000313" key="3">
    <source>
        <dbReference type="Proteomes" id="UP000189627"/>
    </source>
</evidence>
<dbReference type="OrthoDB" id="104801at2"/>
<dbReference type="EMBL" id="CP017759">
    <property type="protein sequence ID" value="AQV99296.1"/>
    <property type="molecule type" value="Genomic_DNA"/>
</dbReference>